<proteinExistence type="predicted"/>
<dbReference type="Proteomes" id="UP000694892">
    <property type="component" value="Chromosome 7L"/>
</dbReference>
<evidence type="ECO:0000313" key="2">
    <source>
        <dbReference type="Proteomes" id="UP000694892"/>
    </source>
</evidence>
<name>A0A974CEI1_XENLA</name>
<accession>A0A974CEI1</accession>
<gene>
    <name evidence="1" type="ORF">XELAEV_18034763mg</name>
</gene>
<protein>
    <submittedName>
        <fullName evidence="1">Uncharacterized protein</fullName>
    </submittedName>
</protein>
<sequence length="109" mass="12349">MKNILRLQKFSVSLQNSLEVSFLEVFRTLQKSTEFQSLQKCPQEFSKFQKSPELKTSQEVSGTQYFSRGLQNARSLQSPEVSESLLESSLEVSRVLKSNKVSLGASRTL</sequence>
<dbReference type="AlphaFoldDB" id="A0A974CEI1"/>
<reference evidence="2" key="1">
    <citation type="journal article" date="2016" name="Nature">
        <title>Genome evolution in the allotetraploid frog Xenopus laevis.</title>
        <authorList>
            <person name="Session A.M."/>
            <person name="Uno Y."/>
            <person name="Kwon T."/>
            <person name="Chapman J.A."/>
            <person name="Toyoda A."/>
            <person name="Takahashi S."/>
            <person name="Fukui A."/>
            <person name="Hikosaka A."/>
            <person name="Suzuki A."/>
            <person name="Kondo M."/>
            <person name="van Heeringen S.J."/>
            <person name="Quigley I."/>
            <person name="Heinz S."/>
            <person name="Ogino H."/>
            <person name="Ochi H."/>
            <person name="Hellsten U."/>
            <person name="Lyons J.B."/>
            <person name="Simakov O."/>
            <person name="Putnam N."/>
            <person name="Stites J."/>
            <person name="Kuroki Y."/>
            <person name="Tanaka T."/>
            <person name="Michiue T."/>
            <person name="Watanabe M."/>
            <person name="Bogdanovic O."/>
            <person name="Lister R."/>
            <person name="Georgiou G."/>
            <person name="Paranjpe S.S."/>
            <person name="van Kruijsbergen I."/>
            <person name="Shu S."/>
            <person name="Carlson J."/>
            <person name="Kinoshita T."/>
            <person name="Ohta Y."/>
            <person name="Mawaribuchi S."/>
            <person name="Jenkins J."/>
            <person name="Grimwood J."/>
            <person name="Schmutz J."/>
            <person name="Mitros T."/>
            <person name="Mozaffari S.V."/>
            <person name="Suzuki Y."/>
            <person name="Haramoto Y."/>
            <person name="Yamamoto T.S."/>
            <person name="Takagi C."/>
            <person name="Heald R."/>
            <person name="Miller K."/>
            <person name="Haudenschild C."/>
            <person name="Kitzman J."/>
            <person name="Nakayama T."/>
            <person name="Izutsu Y."/>
            <person name="Robert J."/>
            <person name="Fortriede J."/>
            <person name="Burns K."/>
            <person name="Lotay V."/>
            <person name="Karimi K."/>
            <person name="Yasuoka Y."/>
            <person name="Dichmann D.S."/>
            <person name="Flajnik M.F."/>
            <person name="Houston D.W."/>
            <person name="Shendure J."/>
            <person name="DuPasquier L."/>
            <person name="Vize P.D."/>
            <person name="Zorn A.M."/>
            <person name="Ito M."/>
            <person name="Marcotte E.M."/>
            <person name="Wallingford J.B."/>
            <person name="Ito Y."/>
            <person name="Asashima M."/>
            <person name="Ueno N."/>
            <person name="Matsuda Y."/>
            <person name="Veenstra G.J."/>
            <person name="Fujiyama A."/>
            <person name="Harland R.M."/>
            <person name="Taira M."/>
            <person name="Rokhsar D.S."/>
        </authorList>
    </citation>
    <scope>NUCLEOTIDE SEQUENCE [LARGE SCALE GENOMIC DNA]</scope>
    <source>
        <strain evidence="2">J</strain>
    </source>
</reference>
<evidence type="ECO:0000313" key="1">
    <source>
        <dbReference type="EMBL" id="OCT71785.1"/>
    </source>
</evidence>
<organism evidence="1 2">
    <name type="scientific">Xenopus laevis</name>
    <name type="common">African clawed frog</name>
    <dbReference type="NCBI Taxonomy" id="8355"/>
    <lineage>
        <taxon>Eukaryota</taxon>
        <taxon>Metazoa</taxon>
        <taxon>Chordata</taxon>
        <taxon>Craniata</taxon>
        <taxon>Vertebrata</taxon>
        <taxon>Euteleostomi</taxon>
        <taxon>Amphibia</taxon>
        <taxon>Batrachia</taxon>
        <taxon>Anura</taxon>
        <taxon>Pipoidea</taxon>
        <taxon>Pipidae</taxon>
        <taxon>Xenopodinae</taxon>
        <taxon>Xenopus</taxon>
        <taxon>Xenopus</taxon>
    </lineage>
</organism>
<dbReference type="EMBL" id="CM004478">
    <property type="protein sequence ID" value="OCT71785.1"/>
    <property type="molecule type" value="Genomic_DNA"/>
</dbReference>